<dbReference type="Proteomes" id="UP000198403">
    <property type="component" value="Unassembled WGS sequence"/>
</dbReference>
<dbReference type="PROSITE" id="PS51257">
    <property type="entry name" value="PROKAR_LIPOPROTEIN"/>
    <property type="match status" value="1"/>
</dbReference>
<feature type="chain" id="PRO_5039399949" evidence="5">
    <location>
        <begin position="24"/>
        <end position="318"/>
    </location>
</feature>
<evidence type="ECO:0000259" key="6">
    <source>
        <dbReference type="PROSITE" id="PS50983"/>
    </source>
</evidence>
<keyword evidence="8" id="KW-1185">Reference proteome</keyword>
<sequence>MRRTALSTTGVALVLALSLTACGGTDDTESAAAPTATEDAAFPRTVEHAMGSTEIPERPERVVVLDTGELDAALSLGVTPVGAVTTAVSEDSLSYLADDAGDVAVVGTIAEPNLEAIAALEPDLILSNKTRHEDIYEELSQIAPTVFAERVGAVWKENFRLDAEALGLADEAEELLETYGADAAALGEDIGDPAGTTVSTMRFVEGAIRVYTAESFIGTVMSDIGLDHLQLPTAEVATFAELSAEQVTEADAEIVLYSSYGAADDSGEATVVAGPLWPRLTAVAEGRAFAVEDDVFYTGIGLRAATLQLAELRDLLVD</sequence>
<protein>
    <submittedName>
        <fullName evidence="7">Iron complex transport system substrate-binding protein</fullName>
    </submittedName>
</protein>
<dbReference type="Gene3D" id="3.40.50.1980">
    <property type="entry name" value="Nitrogenase molybdenum iron protein domain"/>
    <property type="match status" value="2"/>
</dbReference>
<evidence type="ECO:0000256" key="1">
    <source>
        <dbReference type="ARBA" id="ARBA00004196"/>
    </source>
</evidence>
<accession>A0A238YQ80</accession>
<dbReference type="GO" id="GO:1901678">
    <property type="term" value="P:iron coordination entity transport"/>
    <property type="evidence" value="ECO:0007669"/>
    <property type="project" value="UniProtKB-ARBA"/>
</dbReference>
<dbReference type="InterPro" id="IPR051313">
    <property type="entry name" value="Bact_iron-sidero_bind"/>
</dbReference>
<keyword evidence="3" id="KW-0813">Transport</keyword>
<dbReference type="CDD" id="cd01146">
    <property type="entry name" value="FhuD"/>
    <property type="match status" value="1"/>
</dbReference>
<evidence type="ECO:0000313" key="8">
    <source>
        <dbReference type="Proteomes" id="UP000198403"/>
    </source>
</evidence>
<evidence type="ECO:0000256" key="5">
    <source>
        <dbReference type="SAM" id="SignalP"/>
    </source>
</evidence>
<reference evidence="7 8" key="1">
    <citation type="submission" date="2017-06" db="EMBL/GenBank/DDBJ databases">
        <authorList>
            <person name="Kim H.J."/>
            <person name="Triplett B.A."/>
        </authorList>
    </citation>
    <scope>NUCLEOTIDE SEQUENCE [LARGE SCALE GENOMIC DNA]</scope>
    <source>
        <strain evidence="7 8">DSM 44272</strain>
    </source>
</reference>
<evidence type="ECO:0000256" key="2">
    <source>
        <dbReference type="ARBA" id="ARBA00008814"/>
    </source>
</evidence>
<dbReference type="PANTHER" id="PTHR30532">
    <property type="entry name" value="IRON III DICITRATE-BINDING PERIPLASMIC PROTEIN"/>
    <property type="match status" value="1"/>
</dbReference>
<comment type="subcellular location">
    <subcellularLocation>
        <location evidence="1">Cell envelope</location>
    </subcellularLocation>
</comment>
<dbReference type="InterPro" id="IPR002491">
    <property type="entry name" value="ABC_transptr_periplasmic_BD"/>
</dbReference>
<organism evidence="7 8">
    <name type="scientific">Blastococcus mobilis</name>
    <dbReference type="NCBI Taxonomy" id="1938746"/>
    <lineage>
        <taxon>Bacteria</taxon>
        <taxon>Bacillati</taxon>
        <taxon>Actinomycetota</taxon>
        <taxon>Actinomycetes</taxon>
        <taxon>Geodermatophilales</taxon>
        <taxon>Geodermatophilaceae</taxon>
        <taxon>Blastococcus</taxon>
    </lineage>
</organism>
<dbReference type="RefSeq" id="WP_089337864.1">
    <property type="nucleotide sequence ID" value="NZ_FZNO01000021.1"/>
</dbReference>
<evidence type="ECO:0000256" key="3">
    <source>
        <dbReference type="ARBA" id="ARBA00022448"/>
    </source>
</evidence>
<feature type="signal peptide" evidence="5">
    <location>
        <begin position="1"/>
        <end position="23"/>
    </location>
</feature>
<proteinExistence type="inferred from homology"/>
<dbReference type="SUPFAM" id="SSF53807">
    <property type="entry name" value="Helical backbone' metal receptor"/>
    <property type="match status" value="1"/>
</dbReference>
<dbReference type="PANTHER" id="PTHR30532:SF25">
    <property type="entry name" value="IRON(III) DICITRATE-BINDING PERIPLASMIC PROTEIN"/>
    <property type="match status" value="1"/>
</dbReference>
<dbReference type="AlphaFoldDB" id="A0A238YQ80"/>
<evidence type="ECO:0000313" key="7">
    <source>
        <dbReference type="EMBL" id="SNR72753.1"/>
    </source>
</evidence>
<dbReference type="PROSITE" id="PS50983">
    <property type="entry name" value="FE_B12_PBP"/>
    <property type="match status" value="1"/>
</dbReference>
<comment type="similarity">
    <text evidence="2">Belongs to the bacterial solute-binding protein 8 family.</text>
</comment>
<dbReference type="Pfam" id="PF01497">
    <property type="entry name" value="Peripla_BP_2"/>
    <property type="match status" value="1"/>
</dbReference>
<keyword evidence="4 5" id="KW-0732">Signal</keyword>
<evidence type="ECO:0000256" key="4">
    <source>
        <dbReference type="ARBA" id="ARBA00022729"/>
    </source>
</evidence>
<name>A0A238YQ80_9ACTN</name>
<dbReference type="GO" id="GO:0030288">
    <property type="term" value="C:outer membrane-bounded periplasmic space"/>
    <property type="evidence" value="ECO:0007669"/>
    <property type="project" value="TreeGrafter"/>
</dbReference>
<feature type="domain" description="Fe/B12 periplasmic-binding" evidence="6">
    <location>
        <begin position="61"/>
        <end position="318"/>
    </location>
</feature>
<dbReference type="OrthoDB" id="9793175at2"/>
<dbReference type="EMBL" id="FZNO01000021">
    <property type="protein sequence ID" value="SNR72753.1"/>
    <property type="molecule type" value="Genomic_DNA"/>
</dbReference>
<gene>
    <name evidence="7" type="ORF">SAMN06272737_12171</name>
</gene>